<evidence type="ECO:0000313" key="1">
    <source>
        <dbReference type="EMBL" id="CAI6368451.1"/>
    </source>
</evidence>
<dbReference type="Proteomes" id="UP001160148">
    <property type="component" value="Unassembled WGS sequence"/>
</dbReference>
<evidence type="ECO:0000313" key="2">
    <source>
        <dbReference type="Proteomes" id="UP001160148"/>
    </source>
</evidence>
<name>A0AAV0XLZ1_9HEMI</name>
<accession>A0AAV0XLZ1</accession>
<dbReference type="EMBL" id="CARXXK010000005">
    <property type="protein sequence ID" value="CAI6368451.1"/>
    <property type="molecule type" value="Genomic_DNA"/>
</dbReference>
<keyword evidence="2" id="KW-1185">Reference proteome</keyword>
<sequence>MRQILNYSSSIMTRFLRADIAEPLDVENFTVFMKLSRLTTKLKTLVISELIDDDFMLKNDDDLILLKYEMEQNICDTYKSKLKYFRTNSDESEVYMINEHFTYFLFEYVRMLSKLKNENVPLEKNIKLLLKVADDEMLAKNFHVFSDVLPQSMKLFILQKITNCFAKPEFNLQSCEFLKSRNKDYKLDLCAVTFYTLQNICEHLENGKINQSSHILSKFNVENIISLIDSPIDLIFEKTFEESTKLITFKRYTNIIEVPSEKIKKYLKVLELLGISLRGHQKQIHNSPFSLVLLSVLSEFIMATNLDNSAIMKLITIIIDFLKICRLPMHFLAVSFAFNIYQKLKYNEELRHKSIDLFKNISNRLNKHSLEKQKIIEDLEKCINVDENWVDKAIIISCFLGDIPETRLITNTFFIEFHYAQNEFVILSSEYMYSEKHLLIYPYAVSLNFSIVNKNEDCLFNNLAILDDYITILFNEDVKVRLEDKKFLLNIICEHYEVVAHCLPKDFLLKCWQYVLNPINMDDNISKVLLNLCSSNDLIKFISILKIETIKIIEENESDINQDYYEYIQELWSFLLNVPFINQKKKIRKDNINHFCFVLNRTYLFNTKKIQTEQGLILLLKLVCSLLQISWINNTTMINCSLRIMTFVEKSTSKTAQLLKEASELLIVLYKCPNNSIKPYLGIFLTTFANFLKKCLSSVCPMSRDSSLDKNYYIPFHKLEKCSRLFKQNKSDFDYVCSYIIEDIIKLVIETDSVGVIKRHFFNIIFNLMDICSLEEMRKLMFNIQGSSLMVLKNAYEEYRLNVRFTGRL</sequence>
<dbReference type="AlphaFoldDB" id="A0AAV0XLZ1"/>
<comment type="caution">
    <text evidence="1">The sequence shown here is derived from an EMBL/GenBank/DDBJ whole genome shotgun (WGS) entry which is preliminary data.</text>
</comment>
<protein>
    <recommendedName>
        <fullName evidence="3">Nucleolar 27S pre-rRNA processing Urb2/Npa2 C-terminal domain-containing protein</fullName>
    </recommendedName>
</protein>
<gene>
    <name evidence="1" type="ORF">MEUPH1_LOCUS22806</name>
</gene>
<reference evidence="1 2" key="1">
    <citation type="submission" date="2023-01" db="EMBL/GenBank/DDBJ databases">
        <authorList>
            <person name="Whitehead M."/>
        </authorList>
    </citation>
    <scope>NUCLEOTIDE SEQUENCE [LARGE SCALE GENOMIC DNA]</scope>
</reference>
<evidence type="ECO:0008006" key="3">
    <source>
        <dbReference type="Google" id="ProtNLM"/>
    </source>
</evidence>
<proteinExistence type="predicted"/>
<organism evidence="1 2">
    <name type="scientific">Macrosiphum euphorbiae</name>
    <name type="common">potato aphid</name>
    <dbReference type="NCBI Taxonomy" id="13131"/>
    <lineage>
        <taxon>Eukaryota</taxon>
        <taxon>Metazoa</taxon>
        <taxon>Ecdysozoa</taxon>
        <taxon>Arthropoda</taxon>
        <taxon>Hexapoda</taxon>
        <taxon>Insecta</taxon>
        <taxon>Pterygota</taxon>
        <taxon>Neoptera</taxon>
        <taxon>Paraneoptera</taxon>
        <taxon>Hemiptera</taxon>
        <taxon>Sternorrhyncha</taxon>
        <taxon>Aphidomorpha</taxon>
        <taxon>Aphidoidea</taxon>
        <taxon>Aphididae</taxon>
        <taxon>Macrosiphini</taxon>
        <taxon>Macrosiphum</taxon>
    </lineage>
</organism>